<dbReference type="SUPFAM" id="SSF102588">
    <property type="entry name" value="LmbE-like"/>
    <property type="match status" value="1"/>
</dbReference>
<dbReference type="InterPro" id="IPR003737">
    <property type="entry name" value="GlcNAc_PI_deacetylase-related"/>
</dbReference>
<proteinExistence type="predicted"/>
<dbReference type="GO" id="GO:0016137">
    <property type="term" value="P:glycoside metabolic process"/>
    <property type="evidence" value="ECO:0007669"/>
    <property type="project" value="UniProtKB-ARBA"/>
</dbReference>
<organism evidence="2 3">
    <name type="scientific">Mycobacterium adipatum</name>
    <dbReference type="NCBI Taxonomy" id="1682113"/>
    <lineage>
        <taxon>Bacteria</taxon>
        <taxon>Bacillati</taxon>
        <taxon>Actinomycetota</taxon>
        <taxon>Actinomycetes</taxon>
        <taxon>Mycobacteriales</taxon>
        <taxon>Mycobacteriaceae</taxon>
        <taxon>Mycobacterium</taxon>
    </lineage>
</organism>
<gene>
    <name evidence="2" type="ORF">A7U43_25050</name>
</gene>
<dbReference type="EMBL" id="CP015596">
    <property type="protein sequence ID" value="ANE82086.1"/>
    <property type="molecule type" value="Genomic_DNA"/>
</dbReference>
<dbReference type="GO" id="GO:0009312">
    <property type="term" value="P:oligosaccharide biosynthetic process"/>
    <property type="evidence" value="ECO:0007669"/>
    <property type="project" value="InterPro"/>
</dbReference>
<reference evidence="2 3" key="1">
    <citation type="submission" date="2016-05" db="EMBL/GenBank/DDBJ databases">
        <title>Complete genome sequence of a phthalic acid esters degrading Mycobacterium sp. YC-RL4.</title>
        <authorList>
            <person name="Ren L."/>
            <person name="Fan S."/>
            <person name="Ruth N."/>
            <person name="Jia Y."/>
            <person name="Wang J."/>
            <person name="Qiao C."/>
        </authorList>
    </citation>
    <scope>NUCLEOTIDE SEQUENCE [LARGE SCALE GENOMIC DNA]</scope>
    <source>
        <strain evidence="2 3">YC-RL4</strain>
    </source>
</reference>
<dbReference type="KEGG" id="madi:A7U43_25050"/>
<dbReference type="InterPro" id="IPR024078">
    <property type="entry name" value="LmbE-like_dom_sf"/>
</dbReference>
<dbReference type="Gene3D" id="3.40.50.150">
    <property type="entry name" value="Vaccinia Virus protein VP39"/>
    <property type="match status" value="1"/>
</dbReference>
<name>A0A172USS1_9MYCO</name>
<dbReference type="Proteomes" id="UP000077143">
    <property type="component" value="Chromosome"/>
</dbReference>
<dbReference type="InterPro" id="IPR029063">
    <property type="entry name" value="SAM-dependent_MTases_sf"/>
</dbReference>
<dbReference type="CDD" id="cd02440">
    <property type="entry name" value="AdoMet_MTases"/>
    <property type="match status" value="1"/>
</dbReference>
<dbReference type="InterPro" id="IPR008715">
    <property type="entry name" value="SAM-MeTfrase_NodS-like"/>
</dbReference>
<dbReference type="SUPFAM" id="SSF53335">
    <property type="entry name" value="S-adenosyl-L-methionine-dependent methyltransferases"/>
    <property type="match status" value="1"/>
</dbReference>
<evidence type="ECO:0000256" key="1">
    <source>
        <dbReference type="ARBA" id="ARBA00022833"/>
    </source>
</evidence>
<sequence>MTEARPFTHRDSGTDEPTWLLDAEWDTVPRLDLAAITARCPHILVVAPHPDDETLSLGATLADLSASGADVTVVFLTHGGDGPAATPRRIEGDRAIAVLGGQIATLWWDLPDGELETSHDDLRRRLAGLIDERTVVFAPVECDGHCDHDATARAAEAAARQRSAVLLNYPIWLWHWATPADIDWSRLRTLAPSLPGLSAKRSALACYTSQLQSDDGLPILGSSVLDRAHRTFETVLLPAASDLAERVDAAVQTGRARAVIAEPFDAMMVSGEQDPWHLDDFAYERRRLELVLACLGRERYQRILEVGCATGQLSELLTGRADTVVAIDASERALDVARNRTDTVRWICGAVPDDLPEETFDAIILSEIGYFLDGLELTATLRRVRRQLTARGEIVLAHWRGRTAGIPLDGAAVHAQAAALLDLPLRARYTDVDLVVEVWGEPVSVYREYRGAS</sequence>
<dbReference type="PANTHER" id="PTHR12993:SF11">
    <property type="entry name" value="N-ACETYLGLUCOSAMINYL-PHOSPHATIDYLINOSITOL DE-N-ACETYLASE"/>
    <property type="match status" value="1"/>
</dbReference>
<dbReference type="Pfam" id="PF05401">
    <property type="entry name" value="NodS"/>
    <property type="match status" value="1"/>
</dbReference>
<accession>A0A172USS1</accession>
<dbReference type="Pfam" id="PF02585">
    <property type="entry name" value="PIG-L"/>
    <property type="match status" value="1"/>
</dbReference>
<dbReference type="OrthoDB" id="116799at2"/>
<protein>
    <recommendedName>
        <fullName evidence="4">Methyltransferase domain-containing protein</fullName>
    </recommendedName>
</protein>
<dbReference type="Gene3D" id="3.40.50.10320">
    <property type="entry name" value="LmbE-like"/>
    <property type="match status" value="1"/>
</dbReference>
<keyword evidence="1" id="KW-0862">Zinc</keyword>
<keyword evidence="3" id="KW-1185">Reference proteome</keyword>
<dbReference type="GO" id="GO:0008757">
    <property type="term" value="F:S-adenosylmethionine-dependent methyltransferase activity"/>
    <property type="evidence" value="ECO:0007669"/>
    <property type="project" value="InterPro"/>
</dbReference>
<dbReference type="STRING" id="1682113.A7U43_25050"/>
<evidence type="ECO:0008006" key="4">
    <source>
        <dbReference type="Google" id="ProtNLM"/>
    </source>
</evidence>
<dbReference type="GO" id="GO:0016811">
    <property type="term" value="F:hydrolase activity, acting on carbon-nitrogen (but not peptide) bonds, in linear amides"/>
    <property type="evidence" value="ECO:0007669"/>
    <property type="project" value="TreeGrafter"/>
</dbReference>
<evidence type="ECO:0000313" key="3">
    <source>
        <dbReference type="Proteomes" id="UP000077143"/>
    </source>
</evidence>
<dbReference type="AlphaFoldDB" id="A0A172USS1"/>
<evidence type="ECO:0000313" key="2">
    <source>
        <dbReference type="EMBL" id="ANE82086.1"/>
    </source>
</evidence>
<dbReference type="RefSeq" id="WP_068000356.1">
    <property type="nucleotide sequence ID" value="NZ_CP015596.1"/>
</dbReference>
<dbReference type="PANTHER" id="PTHR12993">
    <property type="entry name" value="N-ACETYLGLUCOSAMINYL-PHOSPHATIDYLINOSITOL DE-N-ACETYLASE-RELATED"/>
    <property type="match status" value="1"/>
</dbReference>